<reference evidence="4 5" key="1">
    <citation type="submission" date="2023-06" db="EMBL/GenBank/DDBJ databases">
        <title>Characterization of Arcobacter Isolates from Retail Chicken Sold in Supermarkets in Tbilisi, Georgia.</title>
        <authorList>
            <person name="Riediger M."/>
            <person name="Zautner A.E."/>
        </authorList>
    </citation>
    <scope>NUCLEOTIDE SEQUENCE [LARGE SCALE GENOMIC DNA]</scope>
    <source>
        <strain evidence="4 5">DSM 115972</strain>
    </source>
</reference>
<keyword evidence="4" id="KW-0808">Transferase</keyword>
<dbReference type="SUPFAM" id="SSF56672">
    <property type="entry name" value="DNA/RNA polymerases"/>
    <property type="match status" value="1"/>
</dbReference>
<dbReference type="InterPro" id="IPR043502">
    <property type="entry name" value="DNA/RNA_pol_sf"/>
</dbReference>
<dbReference type="PROSITE" id="PS50878">
    <property type="entry name" value="RT_POL"/>
    <property type="match status" value="1"/>
</dbReference>
<evidence type="ECO:0000259" key="3">
    <source>
        <dbReference type="PROSITE" id="PS50878"/>
    </source>
</evidence>
<dbReference type="InterPro" id="IPR051083">
    <property type="entry name" value="GrpII_Intron_Splice-Mob/Def"/>
</dbReference>
<dbReference type="EMBL" id="CP129950">
    <property type="protein sequence ID" value="WPD03360.1"/>
    <property type="molecule type" value="Genomic_DNA"/>
</dbReference>
<dbReference type="GO" id="GO:0003964">
    <property type="term" value="F:RNA-directed DNA polymerase activity"/>
    <property type="evidence" value="ECO:0007669"/>
    <property type="project" value="UniProtKB-KW"/>
</dbReference>
<accession>A0AAU0P3V6</accession>
<dbReference type="RefSeq" id="WP_390839389.1">
    <property type="nucleotide sequence ID" value="NZ_CP129950.1"/>
</dbReference>
<keyword evidence="2" id="KW-1133">Transmembrane helix</keyword>
<proteinExistence type="inferred from homology"/>
<sequence length="414" mass="47948">MAVQLGGNWNNTSNAGVFAMNLNNVRSNSNDNVGGRDFNSLPDTTMVDTGVIGVCCPAISEIKKDTSLSSRLNLESQGVSQKSKRVGFLCEKAFTREALYEAYLVARKGKRKKRATLSFEKRLGAELDSLYNELQNGTYKPKPYVTFYVYEPKKREIKAPAFRDLVVQHAIYKVIYPIFDRKFIHTSYACRKGGGTHKASAYTQKEIRKYSGNDYFAKLDIKKFFYSIMRFILEKMFHKVIKDKRFIAIMMMFAEIPTLFGIPIGNLLSQLYALIFLNPLDHFVKRVLKVKSYVRYVDDFVMIGLNLEKAKEFKKACEEFVIKKLGLELSHWHIQKIKRGINYVGYRTWKRVKFVRKHSMYKMKKAIKKEKIESIISLVGHAKGTATLRYFKKLLIEFSIFHKLPQRTQICLSM</sequence>
<keyword evidence="5" id="KW-1185">Reference proteome</keyword>
<evidence type="ECO:0000313" key="5">
    <source>
        <dbReference type="Proteomes" id="UP001301420"/>
    </source>
</evidence>
<name>A0AAU0P3V6_9BACT</name>
<evidence type="ECO:0000256" key="2">
    <source>
        <dbReference type="SAM" id="Phobius"/>
    </source>
</evidence>
<dbReference type="Proteomes" id="UP001301420">
    <property type="component" value="Chromosome"/>
</dbReference>
<keyword evidence="4" id="KW-0548">Nucleotidyltransferase</keyword>
<evidence type="ECO:0000313" key="4">
    <source>
        <dbReference type="EMBL" id="WPD03360.1"/>
    </source>
</evidence>
<dbReference type="CDD" id="cd01651">
    <property type="entry name" value="RT_G2_intron"/>
    <property type="match status" value="1"/>
</dbReference>
<keyword evidence="2" id="KW-0472">Membrane</keyword>
<keyword evidence="2" id="KW-0812">Transmembrane</keyword>
<feature type="transmembrane region" description="Helical" evidence="2">
    <location>
        <begin position="246"/>
        <end position="268"/>
    </location>
</feature>
<dbReference type="AlphaFoldDB" id="A0AAU0P3V6"/>
<dbReference type="InterPro" id="IPR000477">
    <property type="entry name" value="RT_dom"/>
</dbReference>
<organism evidence="4 5">
    <name type="scientific">Arcobacter cryaerophilus gv. pseudocryaerophilus</name>
    <dbReference type="NCBI Taxonomy" id="2933791"/>
    <lineage>
        <taxon>Bacteria</taxon>
        <taxon>Pseudomonadati</taxon>
        <taxon>Campylobacterota</taxon>
        <taxon>Epsilonproteobacteria</taxon>
        <taxon>Campylobacterales</taxon>
        <taxon>Arcobacteraceae</taxon>
        <taxon>Aliarcobacter</taxon>
    </lineage>
</organism>
<gene>
    <name evidence="4" type="ORF">QUR79_00340</name>
</gene>
<comment type="similarity">
    <text evidence="1">Belongs to the bacterial reverse transcriptase family.</text>
</comment>
<dbReference type="PANTHER" id="PTHR34047:SF8">
    <property type="entry name" value="PROTEIN YKFC"/>
    <property type="match status" value="1"/>
</dbReference>
<dbReference type="PANTHER" id="PTHR34047">
    <property type="entry name" value="NUCLEAR INTRON MATURASE 1, MITOCHONDRIAL-RELATED"/>
    <property type="match status" value="1"/>
</dbReference>
<evidence type="ECO:0000256" key="1">
    <source>
        <dbReference type="ARBA" id="ARBA00034120"/>
    </source>
</evidence>
<dbReference type="Pfam" id="PF00078">
    <property type="entry name" value="RVT_1"/>
    <property type="match status" value="1"/>
</dbReference>
<feature type="domain" description="Reverse transcriptase" evidence="3">
    <location>
        <begin position="132"/>
        <end position="348"/>
    </location>
</feature>
<protein>
    <submittedName>
        <fullName evidence="4">Reverse transcriptase/maturase family protein</fullName>
    </submittedName>
</protein>
<keyword evidence="4" id="KW-0695">RNA-directed DNA polymerase</keyword>